<evidence type="ECO:0000256" key="7">
    <source>
        <dbReference type="ARBA" id="ARBA00022741"/>
    </source>
</evidence>
<keyword evidence="11" id="KW-0511">Multifunctional enzyme</keyword>
<evidence type="ECO:0000313" key="16">
    <source>
        <dbReference type="EMBL" id="PSR35456.1"/>
    </source>
</evidence>
<dbReference type="UniPathway" id="UPA00276">
    <property type="reaction ID" value="UER00406"/>
</dbReference>
<dbReference type="GO" id="GO:0003919">
    <property type="term" value="F:FMN adenylyltransferase activity"/>
    <property type="evidence" value="ECO:0007669"/>
    <property type="project" value="UniProtKB-UniRule"/>
</dbReference>
<keyword evidence="9 14" id="KW-0274">FAD</keyword>
<evidence type="ECO:0000256" key="5">
    <source>
        <dbReference type="ARBA" id="ARBA00022679"/>
    </source>
</evidence>
<evidence type="ECO:0000313" key="17">
    <source>
        <dbReference type="Proteomes" id="UP000242972"/>
    </source>
</evidence>
<dbReference type="InterPro" id="IPR015865">
    <property type="entry name" value="Riboflavin_kinase_bac/euk"/>
</dbReference>
<dbReference type="Pfam" id="PF06574">
    <property type="entry name" value="FAD_syn"/>
    <property type="match status" value="1"/>
</dbReference>
<dbReference type="InterPro" id="IPR023468">
    <property type="entry name" value="Riboflavin_kinase"/>
</dbReference>
<dbReference type="GO" id="GO:0005524">
    <property type="term" value="F:ATP binding"/>
    <property type="evidence" value="ECO:0007669"/>
    <property type="project" value="UniProtKB-UniRule"/>
</dbReference>
<dbReference type="SMART" id="SM00904">
    <property type="entry name" value="Flavokinase"/>
    <property type="match status" value="1"/>
</dbReference>
<comment type="caution">
    <text evidence="16">The sequence shown here is derived from an EMBL/GenBank/DDBJ whole genome shotgun (WGS) entry which is preliminary data.</text>
</comment>
<evidence type="ECO:0000256" key="4">
    <source>
        <dbReference type="ARBA" id="ARBA00022643"/>
    </source>
</evidence>
<dbReference type="InterPro" id="IPR014729">
    <property type="entry name" value="Rossmann-like_a/b/a_fold"/>
</dbReference>
<dbReference type="InterPro" id="IPR002606">
    <property type="entry name" value="Riboflavin_kinase_bac"/>
</dbReference>
<dbReference type="GO" id="GO:0008531">
    <property type="term" value="F:riboflavin kinase activity"/>
    <property type="evidence" value="ECO:0007669"/>
    <property type="project" value="UniProtKB-UniRule"/>
</dbReference>
<evidence type="ECO:0000256" key="10">
    <source>
        <dbReference type="ARBA" id="ARBA00022840"/>
    </source>
</evidence>
<dbReference type="GO" id="GO:0006747">
    <property type="term" value="P:FAD biosynthetic process"/>
    <property type="evidence" value="ECO:0007669"/>
    <property type="project" value="UniProtKB-UniRule"/>
</dbReference>
<sequence>MERIDQDHRPSRPTVVTIGNFDGVHIGHQALLRRAQAEARAHNLDMVVMTFDPHPLTVLRPNMPLSLITPTALKLHYLAEAGVAWVDILPFTKELAMVPPLAFLQLYLVQRLKVRSVVIGYNFTFGAGGTGNADTIKSWGQVSNVSVHVIDPIQDPEPAHKVVSSTRIRQLITEGQVSLAQEDLGHPFAVQSHVVAGDARGRQMGIPTANIVPPSNQVMPPFGVYAGFLNYRGISAEAVANWGIRPTFAGTDPVLEVHVLDGTSWTFDEPVRFDFIEHLRPEKKFASPEDLVQQIEKDVEHARTLLRKARQR</sequence>
<dbReference type="EC" id="2.7.7.2" evidence="14"/>
<evidence type="ECO:0000256" key="2">
    <source>
        <dbReference type="ARBA" id="ARBA00005201"/>
    </source>
</evidence>
<dbReference type="InterPro" id="IPR015864">
    <property type="entry name" value="FAD_synthase"/>
</dbReference>
<dbReference type="FunFam" id="3.40.50.620:FF:000021">
    <property type="entry name" value="Riboflavin biosynthesis protein"/>
    <property type="match status" value="1"/>
</dbReference>
<proteinExistence type="inferred from homology"/>
<keyword evidence="4 14" id="KW-0288">FMN</keyword>
<keyword evidence="7 14" id="KW-0547">Nucleotide-binding</keyword>
<dbReference type="SUPFAM" id="SSF82114">
    <property type="entry name" value="Riboflavin kinase-like"/>
    <property type="match status" value="1"/>
</dbReference>
<keyword evidence="10 14" id="KW-0067">ATP-binding</keyword>
<dbReference type="Proteomes" id="UP000242972">
    <property type="component" value="Unassembled WGS sequence"/>
</dbReference>
<evidence type="ECO:0000256" key="14">
    <source>
        <dbReference type="PIRNR" id="PIRNR004491"/>
    </source>
</evidence>
<dbReference type="GO" id="GO:0009398">
    <property type="term" value="P:FMN biosynthetic process"/>
    <property type="evidence" value="ECO:0007669"/>
    <property type="project" value="UniProtKB-UniRule"/>
</dbReference>
<feature type="domain" description="Riboflavin kinase" evidence="15">
    <location>
        <begin position="183"/>
        <end position="307"/>
    </location>
</feature>
<evidence type="ECO:0000256" key="9">
    <source>
        <dbReference type="ARBA" id="ARBA00022827"/>
    </source>
</evidence>
<dbReference type="Gene3D" id="2.40.30.30">
    <property type="entry name" value="Riboflavin kinase-like"/>
    <property type="match status" value="1"/>
</dbReference>
<dbReference type="Gene3D" id="3.40.50.620">
    <property type="entry name" value="HUPs"/>
    <property type="match status" value="1"/>
</dbReference>
<dbReference type="PANTHER" id="PTHR22749">
    <property type="entry name" value="RIBOFLAVIN KINASE/FMN ADENYLYLTRANSFERASE"/>
    <property type="match status" value="1"/>
</dbReference>
<keyword evidence="6 14" id="KW-0548">Nucleotidyltransferase</keyword>
<dbReference type="EC" id="2.7.1.26" evidence="14"/>
<dbReference type="PANTHER" id="PTHR22749:SF6">
    <property type="entry name" value="RIBOFLAVIN KINASE"/>
    <property type="match status" value="1"/>
</dbReference>
<reference evidence="16 17" key="1">
    <citation type="journal article" date="2014" name="BMC Genomics">
        <title>Comparison of environmental and isolate Sulfobacillus genomes reveals diverse carbon, sulfur, nitrogen, and hydrogen metabolisms.</title>
        <authorList>
            <person name="Justice N.B."/>
            <person name="Norman A."/>
            <person name="Brown C.T."/>
            <person name="Singh A."/>
            <person name="Thomas B.C."/>
            <person name="Banfield J.F."/>
        </authorList>
    </citation>
    <scope>NUCLEOTIDE SEQUENCE [LARGE SCALE GENOMIC DNA]</scope>
    <source>
        <strain evidence="16">AMDSBA4</strain>
    </source>
</reference>
<dbReference type="CDD" id="cd02064">
    <property type="entry name" value="FAD_synthetase_N"/>
    <property type="match status" value="1"/>
</dbReference>
<evidence type="ECO:0000256" key="13">
    <source>
        <dbReference type="ARBA" id="ARBA00049494"/>
    </source>
</evidence>
<comment type="pathway">
    <text evidence="2 14">Cofactor biosynthesis; FMN biosynthesis; FMN from riboflavin (ATP route): step 1/1.</text>
</comment>
<gene>
    <name evidence="16" type="ORF">C7B46_00235</name>
</gene>
<keyword evidence="8 14" id="KW-0418">Kinase</keyword>
<evidence type="ECO:0000256" key="11">
    <source>
        <dbReference type="ARBA" id="ARBA00023268"/>
    </source>
</evidence>
<dbReference type="EMBL" id="PXYW01000001">
    <property type="protein sequence ID" value="PSR35456.1"/>
    <property type="molecule type" value="Genomic_DNA"/>
</dbReference>
<name>A0A2T2XLT6_9FIRM</name>
<dbReference type="InterPro" id="IPR023465">
    <property type="entry name" value="Riboflavin_kinase_dom_sf"/>
</dbReference>
<comment type="similarity">
    <text evidence="14">Belongs to the ribF family.</text>
</comment>
<evidence type="ECO:0000256" key="1">
    <source>
        <dbReference type="ARBA" id="ARBA00004726"/>
    </source>
</evidence>
<comment type="pathway">
    <text evidence="1 14">Cofactor biosynthesis; FAD biosynthesis; FAD from FMN: step 1/1.</text>
</comment>
<keyword evidence="5 14" id="KW-0808">Transferase</keyword>
<protein>
    <recommendedName>
        <fullName evidence="14">Riboflavin biosynthesis protein</fullName>
    </recommendedName>
    <domain>
        <recommendedName>
            <fullName evidence="14">Riboflavin kinase</fullName>
            <ecNumber evidence="14">2.7.1.26</ecNumber>
        </recommendedName>
        <alternativeName>
            <fullName evidence="14">Flavokinase</fullName>
        </alternativeName>
    </domain>
    <domain>
        <recommendedName>
            <fullName evidence="14">FMN adenylyltransferase</fullName>
            <ecNumber evidence="14">2.7.7.2</ecNumber>
        </recommendedName>
        <alternativeName>
            <fullName evidence="14">FAD pyrophosphorylase</fullName>
        </alternativeName>
        <alternativeName>
            <fullName evidence="14">FAD synthase</fullName>
        </alternativeName>
    </domain>
</protein>
<dbReference type="AlphaFoldDB" id="A0A2T2XLT6"/>
<evidence type="ECO:0000256" key="3">
    <source>
        <dbReference type="ARBA" id="ARBA00022630"/>
    </source>
</evidence>
<dbReference type="SUPFAM" id="SSF52374">
    <property type="entry name" value="Nucleotidylyl transferase"/>
    <property type="match status" value="1"/>
</dbReference>
<dbReference type="NCBIfam" id="TIGR00083">
    <property type="entry name" value="ribF"/>
    <property type="match status" value="1"/>
</dbReference>
<evidence type="ECO:0000259" key="15">
    <source>
        <dbReference type="SMART" id="SM00904"/>
    </source>
</evidence>
<dbReference type="PIRSF" id="PIRSF004491">
    <property type="entry name" value="FAD_Synth"/>
    <property type="match status" value="1"/>
</dbReference>
<evidence type="ECO:0000256" key="6">
    <source>
        <dbReference type="ARBA" id="ARBA00022695"/>
    </source>
</evidence>
<dbReference type="NCBIfam" id="NF004160">
    <property type="entry name" value="PRK05627.1-3"/>
    <property type="match status" value="1"/>
</dbReference>
<keyword evidence="3 14" id="KW-0285">Flavoprotein</keyword>
<evidence type="ECO:0000256" key="12">
    <source>
        <dbReference type="ARBA" id="ARBA00047880"/>
    </source>
</evidence>
<accession>A0A2T2XLT6</accession>
<dbReference type="UniPathway" id="UPA00277">
    <property type="reaction ID" value="UER00407"/>
</dbReference>
<evidence type="ECO:0000256" key="8">
    <source>
        <dbReference type="ARBA" id="ARBA00022777"/>
    </source>
</evidence>
<organism evidence="16 17">
    <name type="scientific">Sulfobacillus benefaciens</name>
    <dbReference type="NCBI Taxonomy" id="453960"/>
    <lineage>
        <taxon>Bacteria</taxon>
        <taxon>Bacillati</taxon>
        <taxon>Bacillota</taxon>
        <taxon>Clostridia</taxon>
        <taxon>Eubacteriales</taxon>
        <taxon>Clostridiales Family XVII. Incertae Sedis</taxon>
        <taxon>Sulfobacillus</taxon>
    </lineage>
</organism>
<dbReference type="Pfam" id="PF01687">
    <property type="entry name" value="Flavokinase"/>
    <property type="match status" value="1"/>
</dbReference>
<comment type="catalytic activity">
    <reaction evidence="13 14">
        <text>FMN + ATP + H(+) = FAD + diphosphate</text>
        <dbReference type="Rhea" id="RHEA:17237"/>
        <dbReference type="ChEBI" id="CHEBI:15378"/>
        <dbReference type="ChEBI" id="CHEBI:30616"/>
        <dbReference type="ChEBI" id="CHEBI:33019"/>
        <dbReference type="ChEBI" id="CHEBI:57692"/>
        <dbReference type="ChEBI" id="CHEBI:58210"/>
        <dbReference type="EC" id="2.7.7.2"/>
    </reaction>
</comment>
<comment type="catalytic activity">
    <reaction evidence="12 14">
        <text>riboflavin + ATP = FMN + ADP + H(+)</text>
        <dbReference type="Rhea" id="RHEA:14357"/>
        <dbReference type="ChEBI" id="CHEBI:15378"/>
        <dbReference type="ChEBI" id="CHEBI:30616"/>
        <dbReference type="ChEBI" id="CHEBI:57986"/>
        <dbReference type="ChEBI" id="CHEBI:58210"/>
        <dbReference type="ChEBI" id="CHEBI:456216"/>
        <dbReference type="EC" id="2.7.1.26"/>
    </reaction>
</comment>
<dbReference type="GO" id="GO:0009231">
    <property type="term" value="P:riboflavin biosynthetic process"/>
    <property type="evidence" value="ECO:0007669"/>
    <property type="project" value="InterPro"/>
</dbReference>